<proteinExistence type="predicted"/>
<evidence type="ECO:0000313" key="1">
    <source>
        <dbReference type="EMBL" id="MDR6779411.1"/>
    </source>
</evidence>
<name>A0ABU1QIE4_9BACL</name>
<accession>A0ABU1QIE4</accession>
<dbReference type="RefSeq" id="WP_175405259.1">
    <property type="nucleotide sequence ID" value="NZ_JAVDUG010000004.1"/>
</dbReference>
<protein>
    <submittedName>
        <fullName evidence="1">Uncharacterized protein</fullName>
    </submittedName>
</protein>
<organism evidence="1 2">
    <name type="scientific">Paenibacillus peoriae</name>
    <dbReference type="NCBI Taxonomy" id="59893"/>
    <lineage>
        <taxon>Bacteria</taxon>
        <taxon>Bacillati</taxon>
        <taxon>Bacillota</taxon>
        <taxon>Bacilli</taxon>
        <taxon>Bacillales</taxon>
        <taxon>Paenibacillaceae</taxon>
        <taxon>Paenibacillus</taxon>
    </lineage>
</organism>
<sequence>MFTVINTETKQYLRADWEEHRGQLYTHDIDLAAKFESWHDAEDIIEVTEQVVPLFD</sequence>
<reference evidence="1 2" key="1">
    <citation type="submission" date="2023-07" db="EMBL/GenBank/DDBJ databases">
        <title>Sorghum-associated microbial communities from plants grown in Nebraska, USA.</title>
        <authorList>
            <person name="Schachtman D."/>
        </authorList>
    </citation>
    <scope>NUCLEOTIDE SEQUENCE [LARGE SCALE GENOMIC DNA]</scope>
    <source>
        <strain evidence="1 2">BE143</strain>
    </source>
</reference>
<gene>
    <name evidence="1" type="ORF">J2W98_003691</name>
</gene>
<dbReference type="EMBL" id="JAVDUG010000004">
    <property type="protein sequence ID" value="MDR6779411.1"/>
    <property type="molecule type" value="Genomic_DNA"/>
</dbReference>
<dbReference type="Proteomes" id="UP001266807">
    <property type="component" value="Unassembled WGS sequence"/>
</dbReference>
<comment type="caution">
    <text evidence="1">The sequence shown here is derived from an EMBL/GenBank/DDBJ whole genome shotgun (WGS) entry which is preliminary data.</text>
</comment>
<evidence type="ECO:0000313" key="2">
    <source>
        <dbReference type="Proteomes" id="UP001266807"/>
    </source>
</evidence>
<keyword evidence="2" id="KW-1185">Reference proteome</keyword>